<dbReference type="Gene3D" id="1.10.3720.10">
    <property type="entry name" value="MetI-like"/>
    <property type="match status" value="1"/>
</dbReference>
<evidence type="ECO:0000313" key="11">
    <source>
        <dbReference type="Proteomes" id="UP001596223"/>
    </source>
</evidence>
<keyword evidence="2 7" id="KW-0813">Transport</keyword>
<dbReference type="EMBL" id="JBHSQN010000002">
    <property type="protein sequence ID" value="MFC6010681.1"/>
    <property type="molecule type" value="Genomic_DNA"/>
</dbReference>
<feature type="transmembrane region" description="Helical" evidence="7">
    <location>
        <begin position="172"/>
        <end position="192"/>
    </location>
</feature>
<feature type="transmembrane region" description="Helical" evidence="7">
    <location>
        <begin position="198"/>
        <end position="219"/>
    </location>
</feature>
<dbReference type="CDD" id="cd06261">
    <property type="entry name" value="TM_PBP2"/>
    <property type="match status" value="1"/>
</dbReference>
<evidence type="ECO:0000256" key="3">
    <source>
        <dbReference type="ARBA" id="ARBA00022475"/>
    </source>
</evidence>
<evidence type="ECO:0000256" key="2">
    <source>
        <dbReference type="ARBA" id="ARBA00022448"/>
    </source>
</evidence>
<keyword evidence="11" id="KW-1185">Reference proteome</keyword>
<accession>A0ABW1JP29</accession>
<organism evidence="10 11">
    <name type="scientific">Nocardia lasii</name>
    <dbReference type="NCBI Taxonomy" id="1616107"/>
    <lineage>
        <taxon>Bacteria</taxon>
        <taxon>Bacillati</taxon>
        <taxon>Actinomycetota</taxon>
        <taxon>Actinomycetes</taxon>
        <taxon>Mycobacteriales</taxon>
        <taxon>Nocardiaceae</taxon>
        <taxon>Nocardia</taxon>
    </lineage>
</organism>
<evidence type="ECO:0000256" key="6">
    <source>
        <dbReference type="ARBA" id="ARBA00023136"/>
    </source>
</evidence>
<sequence length="331" mass="34954">MSTVPGAHTQAEATAAGIELTENDPAGSRRTDNSTVATAEATLPKATPHPTLGNGTELTAPPTETVDTESTTGRSVWVSRAIRIASVAAAIGVWQVLTAGDLRLWLRFDTLPTVTEIVAEFGEHLGTGQYYLDVAQSLVRIVTGFGLAAVVGVLAGIGLGRSRLLADVFGPLAELIRPIPAIALVPVAILLFPSDESGIVFITFTASLFPVLVSTRHATRALPTIWEDAVRTLGASRREVLTRVVMPGILPGVFSGLSVGMGVAWICLISAEMISGRLGIGYRTWQSYTIVDYPAVFVGMITIGVLGFLTSGIVELAGRRVTRWLPREVAA</sequence>
<dbReference type="RefSeq" id="WP_378600925.1">
    <property type="nucleotide sequence ID" value="NZ_JBHSQN010000002.1"/>
</dbReference>
<feature type="domain" description="ABC transmembrane type-1" evidence="9">
    <location>
        <begin position="134"/>
        <end position="314"/>
    </location>
</feature>
<comment type="caution">
    <text evidence="10">The sequence shown here is derived from an EMBL/GenBank/DDBJ whole genome shotgun (WGS) entry which is preliminary data.</text>
</comment>
<feature type="transmembrane region" description="Helical" evidence="7">
    <location>
        <begin position="84"/>
        <end position="106"/>
    </location>
</feature>
<evidence type="ECO:0000256" key="8">
    <source>
        <dbReference type="SAM" id="MobiDB-lite"/>
    </source>
</evidence>
<keyword evidence="5 7" id="KW-1133">Transmembrane helix</keyword>
<dbReference type="PROSITE" id="PS50928">
    <property type="entry name" value="ABC_TM1"/>
    <property type="match status" value="1"/>
</dbReference>
<keyword evidence="3" id="KW-1003">Cell membrane</keyword>
<evidence type="ECO:0000256" key="4">
    <source>
        <dbReference type="ARBA" id="ARBA00022692"/>
    </source>
</evidence>
<feature type="transmembrane region" description="Helical" evidence="7">
    <location>
        <begin position="138"/>
        <end position="160"/>
    </location>
</feature>
<keyword evidence="4 7" id="KW-0812">Transmembrane</keyword>
<feature type="transmembrane region" description="Helical" evidence="7">
    <location>
        <begin position="293"/>
        <end position="317"/>
    </location>
</feature>
<gene>
    <name evidence="10" type="ORF">ACFP3H_06420</name>
</gene>
<reference evidence="11" key="1">
    <citation type="journal article" date="2019" name="Int. J. Syst. Evol. Microbiol.">
        <title>The Global Catalogue of Microorganisms (GCM) 10K type strain sequencing project: providing services to taxonomists for standard genome sequencing and annotation.</title>
        <authorList>
            <consortium name="The Broad Institute Genomics Platform"/>
            <consortium name="The Broad Institute Genome Sequencing Center for Infectious Disease"/>
            <person name="Wu L."/>
            <person name="Ma J."/>
        </authorList>
    </citation>
    <scope>NUCLEOTIDE SEQUENCE [LARGE SCALE GENOMIC DNA]</scope>
    <source>
        <strain evidence="11">CCUG 36956</strain>
    </source>
</reference>
<evidence type="ECO:0000259" key="9">
    <source>
        <dbReference type="PROSITE" id="PS50928"/>
    </source>
</evidence>
<dbReference type="InterPro" id="IPR000515">
    <property type="entry name" value="MetI-like"/>
</dbReference>
<dbReference type="PANTHER" id="PTHR30151:SF0">
    <property type="entry name" value="ABC TRANSPORTER PERMEASE PROTEIN MJ0413-RELATED"/>
    <property type="match status" value="1"/>
</dbReference>
<dbReference type="Proteomes" id="UP001596223">
    <property type="component" value="Unassembled WGS sequence"/>
</dbReference>
<feature type="region of interest" description="Disordered" evidence="8">
    <location>
        <begin position="1"/>
        <end position="72"/>
    </location>
</feature>
<dbReference type="SUPFAM" id="SSF161098">
    <property type="entry name" value="MetI-like"/>
    <property type="match status" value="1"/>
</dbReference>
<evidence type="ECO:0000256" key="1">
    <source>
        <dbReference type="ARBA" id="ARBA00004651"/>
    </source>
</evidence>
<keyword evidence="6 7" id="KW-0472">Membrane</keyword>
<dbReference type="Pfam" id="PF00528">
    <property type="entry name" value="BPD_transp_1"/>
    <property type="match status" value="1"/>
</dbReference>
<comment type="subcellular location">
    <subcellularLocation>
        <location evidence="1 7">Cell membrane</location>
        <topology evidence="1 7">Multi-pass membrane protein</topology>
    </subcellularLocation>
</comment>
<evidence type="ECO:0000313" key="10">
    <source>
        <dbReference type="EMBL" id="MFC6010681.1"/>
    </source>
</evidence>
<comment type="similarity">
    <text evidence="7">Belongs to the binding-protein-dependent transport system permease family.</text>
</comment>
<name>A0ABW1JP29_9NOCA</name>
<protein>
    <submittedName>
        <fullName evidence="10">ABC transporter permease</fullName>
    </submittedName>
</protein>
<proteinExistence type="inferred from homology"/>
<evidence type="ECO:0000256" key="7">
    <source>
        <dbReference type="RuleBase" id="RU363032"/>
    </source>
</evidence>
<dbReference type="PANTHER" id="PTHR30151">
    <property type="entry name" value="ALKANE SULFONATE ABC TRANSPORTER-RELATED, MEMBRANE SUBUNIT"/>
    <property type="match status" value="1"/>
</dbReference>
<dbReference type="InterPro" id="IPR035906">
    <property type="entry name" value="MetI-like_sf"/>
</dbReference>
<evidence type="ECO:0000256" key="5">
    <source>
        <dbReference type="ARBA" id="ARBA00022989"/>
    </source>
</evidence>
<feature type="transmembrane region" description="Helical" evidence="7">
    <location>
        <begin position="240"/>
        <end position="273"/>
    </location>
</feature>